<dbReference type="GO" id="GO:0045943">
    <property type="term" value="P:positive regulation of transcription by RNA polymerase I"/>
    <property type="evidence" value="ECO:0007669"/>
    <property type="project" value="TreeGrafter"/>
</dbReference>
<evidence type="ECO:0000256" key="3">
    <source>
        <dbReference type="ARBA" id="ARBA00022737"/>
    </source>
</evidence>
<keyword evidence="3" id="KW-0677">Repeat</keyword>
<dbReference type="GO" id="GO:0006364">
    <property type="term" value="P:rRNA processing"/>
    <property type="evidence" value="ECO:0007669"/>
    <property type="project" value="TreeGrafter"/>
</dbReference>
<dbReference type="SMART" id="SM00320">
    <property type="entry name" value="WD40"/>
    <property type="match status" value="3"/>
</dbReference>
<dbReference type="PROSITE" id="PS50082">
    <property type="entry name" value="WD_REPEATS_2"/>
    <property type="match status" value="1"/>
</dbReference>
<dbReference type="InterPro" id="IPR015943">
    <property type="entry name" value="WD40/YVTN_repeat-like_dom_sf"/>
</dbReference>
<dbReference type="EMBL" id="HBUF01056454">
    <property type="protein sequence ID" value="CAG6624121.1"/>
    <property type="molecule type" value="Transcribed_RNA"/>
</dbReference>
<accession>A0A8D8MI81</accession>
<evidence type="ECO:0000256" key="1">
    <source>
        <dbReference type="ARBA" id="ARBA00004604"/>
    </source>
</evidence>
<reference evidence="6" key="1">
    <citation type="submission" date="2021-05" db="EMBL/GenBank/DDBJ databases">
        <authorList>
            <person name="Alioto T."/>
            <person name="Alioto T."/>
            <person name="Gomez Garrido J."/>
        </authorList>
    </citation>
    <scope>NUCLEOTIDE SEQUENCE</scope>
</reference>
<dbReference type="SUPFAM" id="SSF50978">
    <property type="entry name" value="WD40 repeat-like"/>
    <property type="match status" value="1"/>
</dbReference>
<dbReference type="GO" id="GO:0005730">
    <property type="term" value="C:nucleolus"/>
    <property type="evidence" value="ECO:0007669"/>
    <property type="project" value="UniProtKB-SubCell"/>
</dbReference>
<sequence length="222" mass="25282">MASFKKTNAKYFSKPQQKLTADNEYWNKLGDPVVLKEFAGIDHVSFSKVDPYYFAITSSAKVQVYNPITKLVYKTLSKFREAAYGGTFRKDGKLLVAGGEDPEIKLFDVSSKNLLRVFKGHKGPIHRCFFTCDNTHISSFSDDKVVALWDIPSESRVASFSYGKLIDNKIYCLFPVSLEWQVSQTIRTMFAPAQYPLFHPISLYRVVTIKQSPCTIQGHRIQ</sequence>
<dbReference type="AlphaFoldDB" id="A0A8D8MI81"/>
<dbReference type="PANTHER" id="PTHR19924:SF26">
    <property type="entry name" value="U3 SMALL NUCLEOLAR RNA-ASSOCIATED PROTEIN 15 HOMOLOG"/>
    <property type="match status" value="1"/>
</dbReference>
<dbReference type="PANTHER" id="PTHR19924">
    <property type="entry name" value="UTP15 U3 SMALL NUCLEOLAR RNA-ASSOCIATED PROTEIN 15 FAMILY MEMBER"/>
    <property type="match status" value="1"/>
</dbReference>
<proteinExistence type="predicted"/>
<keyword evidence="2 5" id="KW-0853">WD repeat</keyword>
<dbReference type="InterPro" id="IPR001680">
    <property type="entry name" value="WD40_rpt"/>
</dbReference>
<dbReference type="Gene3D" id="2.130.10.10">
    <property type="entry name" value="YVTN repeat-like/Quinoprotein amine dehydrogenase"/>
    <property type="match status" value="1"/>
</dbReference>
<evidence type="ECO:0000256" key="2">
    <source>
        <dbReference type="ARBA" id="ARBA00022574"/>
    </source>
</evidence>
<evidence type="ECO:0000256" key="5">
    <source>
        <dbReference type="PROSITE-ProRule" id="PRU00221"/>
    </source>
</evidence>
<evidence type="ECO:0000313" key="6">
    <source>
        <dbReference type="EMBL" id="CAG6624121.1"/>
    </source>
</evidence>
<protein>
    <submittedName>
        <fullName evidence="6">U3 small nucleolar RNA-associated protein 15 homolog</fullName>
    </submittedName>
</protein>
<organism evidence="6">
    <name type="scientific">Cacopsylla melanoneura</name>
    <dbReference type="NCBI Taxonomy" id="428564"/>
    <lineage>
        <taxon>Eukaryota</taxon>
        <taxon>Metazoa</taxon>
        <taxon>Ecdysozoa</taxon>
        <taxon>Arthropoda</taxon>
        <taxon>Hexapoda</taxon>
        <taxon>Insecta</taxon>
        <taxon>Pterygota</taxon>
        <taxon>Neoptera</taxon>
        <taxon>Paraneoptera</taxon>
        <taxon>Hemiptera</taxon>
        <taxon>Sternorrhyncha</taxon>
        <taxon>Psylloidea</taxon>
        <taxon>Psyllidae</taxon>
        <taxon>Psyllinae</taxon>
        <taxon>Cacopsylla</taxon>
    </lineage>
</organism>
<evidence type="ECO:0000256" key="4">
    <source>
        <dbReference type="ARBA" id="ARBA00023242"/>
    </source>
</evidence>
<keyword evidence="4" id="KW-0539">Nucleus</keyword>
<comment type="subcellular location">
    <subcellularLocation>
        <location evidence="1">Nucleus</location>
        <location evidence="1">Nucleolus</location>
    </subcellularLocation>
</comment>
<dbReference type="Pfam" id="PF00400">
    <property type="entry name" value="WD40"/>
    <property type="match status" value="1"/>
</dbReference>
<dbReference type="InterPro" id="IPR036322">
    <property type="entry name" value="WD40_repeat_dom_sf"/>
</dbReference>
<feature type="repeat" description="WD" evidence="5">
    <location>
        <begin position="118"/>
        <end position="159"/>
    </location>
</feature>
<name>A0A8D8MI81_9HEMI</name>